<organism evidence="1 2">
    <name type="scientific">Fasciola gigantica</name>
    <name type="common">Giant liver fluke</name>
    <dbReference type="NCBI Taxonomy" id="46835"/>
    <lineage>
        <taxon>Eukaryota</taxon>
        <taxon>Metazoa</taxon>
        <taxon>Spiralia</taxon>
        <taxon>Lophotrochozoa</taxon>
        <taxon>Platyhelminthes</taxon>
        <taxon>Trematoda</taxon>
        <taxon>Digenea</taxon>
        <taxon>Plagiorchiida</taxon>
        <taxon>Echinostomata</taxon>
        <taxon>Echinostomatoidea</taxon>
        <taxon>Fasciolidae</taxon>
        <taxon>Fasciola</taxon>
    </lineage>
</organism>
<dbReference type="EMBL" id="SUNJ01013127">
    <property type="protein sequence ID" value="TPP57498.1"/>
    <property type="molecule type" value="Genomic_DNA"/>
</dbReference>
<evidence type="ECO:0000313" key="2">
    <source>
        <dbReference type="Proteomes" id="UP000316759"/>
    </source>
</evidence>
<accession>A0A504YGG6</accession>
<dbReference type="STRING" id="46835.A0A504YGG6"/>
<reference evidence="1 2" key="1">
    <citation type="submission" date="2019-04" db="EMBL/GenBank/DDBJ databases">
        <title>Annotation for the trematode Fasciola gigantica.</title>
        <authorList>
            <person name="Choi Y.-J."/>
        </authorList>
    </citation>
    <scope>NUCLEOTIDE SEQUENCE [LARGE SCALE GENOMIC DNA]</scope>
    <source>
        <strain evidence="1">Uganda_cow_1</strain>
    </source>
</reference>
<protein>
    <submittedName>
        <fullName evidence="1">Uncharacterized protein</fullName>
    </submittedName>
</protein>
<gene>
    <name evidence="1" type="ORF">FGIG_03573</name>
</gene>
<proteinExistence type="predicted"/>
<evidence type="ECO:0000313" key="1">
    <source>
        <dbReference type="EMBL" id="TPP57498.1"/>
    </source>
</evidence>
<dbReference type="AlphaFoldDB" id="A0A504YGG6"/>
<dbReference type="Proteomes" id="UP000316759">
    <property type="component" value="Unassembled WGS sequence"/>
</dbReference>
<dbReference type="OrthoDB" id="10054666at2759"/>
<sequence>MKYFSAPIAQTPFTLGLAVHWDPQINMGFPIPAYAISERTRPENLNSQSMGVFAPVYTTESDNCSQLHNVSVSGAALSPYHFCQFDEHVASLYLVNPICALREVLLNRTLQKELECEFPPTVFFDSVTSKKKTCFDHLSGGTYFLSSRVL</sequence>
<name>A0A504YGG6_FASGI</name>
<comment type="caution">
    <text evidence="1">The sequence shown here is derived from an EMBL/GenBank/DDBJ whole genome shotgun (WGS) entry which is preliminary data.</text>
</comment>
<keyword evidence="2" id="KW-1185">Reference proteome</keyword>